<dbReference type="RefSeq" id="WP_089682150.1">
    <property type="nucleotide sequence ID" value="NZ_FNES01000001.1"/>
</dbReference>
<dbReference type="OrthoDB" id="73001at2"/>
<accession>A0A1G8N0J9</accession>
<dbReference type="InterPro" id="IPR012933">
    <property type="entry name" value="HicA_mRNA_interferase"/>
</dbReference>
<dbReference type="Proteomes" id="UP000198525">
    <property type="component" value="Unassembled WGS sequence"/>
</dbReference>
<sequence length="85" mass="9488">MKAKHRRILKALYRHPTASGIVFADIEALVIALGGDVREGDGSRVAFELGAGGRLYLHRPHPGKEAKKYQVEDVRAWLDERGIRP</sequence>
<keyword evidence="2" id="KW-1185">Reference proteome</keyword>
<organism evidence="1 2">
    <name type="scientific">Billgrantia gudaonensis</name>
    <dbReference type="NCBI Taxonomy" id="376427"/>
    <lineage>
        <taxon>Bacteria</taxon>
        <taxon>Pseudomonadati</taxon>
        <taxon>Pseudomonadota</taxon>
        <taxon>Gammaproteobacteria</taxon>
        <taxon>Oceanospirillales</taxon>
        <taxon>Halomonadaceae</taxon>
        <taxon>Billgrantia</taxon>
    </lineage>
</organism>
<proteinExistence type="predicted"/>
<evidence type="ECO:0000313" key="1">
    <source>
        <dbReference type="EMBL" id="SDI73759.1"/>
    </source>
</evidence>
<evidence type="ECO:0000313" key="2">
    <source>
        <dbReference type="Proteomes" id="UP000198525"/>
    </source>
</evidence>
<dbReference type="GO" id="GO:0003729">
    <property type="term" value="F:mRNA binding"/>
    <property type="evidence" value="ECO:0007669"/>
    <property type="project" value="InterPro"/>
</dbReference>
<dbReference type="AlphaFoldDB" id="A0A1G8N0J9"/>
<reference evidence="1 2" key="1">
    <citation type="submission" date="2016-10" db="EMBL/GenBank/DDBJ databases">
        <authorList>
            <person name="de Groot N.N."/>
        </authorList>
    </citation>
    <scope>NUCLEOTIDE SEQUENCE [LARGE SCALE GENOMIC DNA]</scope>
    <source>
        <strain evidence="1 2">CGMCC 1.6133</strain>
    </source>
</reference>
<dbReference type="EMBL" id="FNES01000001">
    <property type="protein sequence ID" value="SDI73759.1"/>
    <property type="molecule type" value="Genomic_DNA"/>
</dbReference>
<dbReference type="Pfam" id="PF07927">
    <property type="entry name" value="HicA_toxin"/>
    <property type="match status" value="1"/>
</dbReference>
<dbReference type="STRING" id="376427.SAMN04487954_101187"/>
<gene>
    <name evidence="1" type="ORF">SAMN04487954_101187</name>
</gene>
<protein>
    <submittedName>
        <fullName evidence="1">HicA toxin of toxin-antitoxin</fullName>
    </submittedName>
</protein>
<name>A0A1G8N0J9_9GAMM</name>